<dbReference type="EMBL" id="SOAM01000002">
    <property type="protein sequence ID" value="TDS77075.1"/>
    <property type="molecule type" value="Genomic_DNA"/>
</dbReference>
<dbReference type="Pfam" id="PF19187">
    <property type="entry name" value="HTH_PafC"/>
    <property type="match status" value="1"/>
</dbReference>
<sequence length="328" mass="36373">MADAQPLRVQDRLAFLLALVPYLLDNDGVSVAQAAAHFGVPEQRIRDAVELIAMSGVPGETKAYQPNDLFDIDWDRFEQRDEIAITHQVAIDDSPRFSAREAAALIAGLQYVAALPANADRETVARLTAKLTRSANGAPAAVAVAAGADTRLGLIREAVAAGTVLVFDYLNGRDEREERSVEPLRVESVDESWYLRAWDRSRRALRTFRLDRMRDVRTAPDTPAERPEDIELPERIFQPSKQDRSVTIEVAAAALPLLADFLGERPQTEPARRGWVRTRLRIAHLHGLKRLAAGRAGLLVVVEPEDARRAVHDWAVAGLARYEDPSTR</sequence>
<dbReference type="GO" id="GO:0000502">
    <property type="term" value="C:proteasome complex"/>
    <property type="evidence" value="ECO:0007669"/>
    <property type="project" value="UniProtKB-KW"/>
</dbReference>
<dbReference type="PANTHER" id="PTHR34580">
    <property type="match status" value="1"/>
</dbReference>
<comment type="caution">
    <text evidence="3">The sequence shown here is derived from an EMBL/GenBank/DDBJ whole genome shotgun (WGS) entry which is preliminary data.</text>
</comment>
<feature type="domain" description="WYL" evidence="1">
    <location>
        <begin position="152"/>
        <end position="217"/>
    </location>
</feature>
<dbReference type="PIRSF" id="PIRSF016838">
    <property type="entry name" value="PafC"/>
    <property type="match status" value="1"/>
</dbReference>
<dbReference type="InterPro" id="IPR051534">
    <property type="entry name" value="CBASS_pafABC_assoc_protein"/>
</dbReference>
<dbReference type="InterPro" id="IPR028349">
    <property type="entry name" value="PafC-like"/>
</dbReference>
<proteinExistence type="predicted"/>
<organism evidence="3 4">
    <name type="scientific">Amnibacterium kyonggiense</name>
    <dbReference type="NCBI Taxonomy" id="595671"/>
    <lineage>
        <taxon>Bacteria</taxon>
        <taxon>Bacillati</taxon>
        <taxon>Actinomycetota</taxon>
        <taxon>Actinomycetes</taxon>
        <taxon>Micrococcales</taxon>
        <taxon>Microbacteriaceae</taxon>
        <taxon>Amnibacterium</taxon>
    </lineage>
</organism>
<evidence type="ECO:0000259" key="1">
    <source>
        <dbReference type="Pfam" id="PF13280"/>
    </source>
</evidence>
<dbReference type="PROSITE" id="PS52050">
    <property type="entry name" value="WYL"/>
    <property type="match status" value="1"/>
</dbReference>
<dbReference type="RefSeq" id="WP_133766188.1">
    <property type="nucleotide sequence ID" value="NZ_BAAARP010000002.1"/>
</dbReference>
<protein>
    <submittedName>
        <fullName evidence="3">Proteasome accessory factor C</fullName>
    </submittedName>
</protein>
<dbReference type="AlphaFoldDB" id="A0A4R7FL27"/>
<dbReference type="InterPro" id="IPR043839">
    <property type="entry name" value="PafC_HTH"/>
</dbReference>
<reference evidence="3 4" key="1">
    <citation type="submission" date="2019-03" db="EMBL/GenBank/DDBJ databases">
        <title>Genomic Encyclopedia of Archaeal and Bacterial Type Strains, Phase II (KMG-II): from individual species to whole genera.</title>
        <authorList>
            <person name="Goeker M."/>
        </authorList>
    </citation>
    <scope>NUCLEOTIDE SEQUENCE [LARGE SCALE GENOMIC DNA]</scope>
    <source>
        <strain evidence="3 4">DSM 24782</strain>
    </source>
</reference>
<gene>
    <name evidence="3" type="ORF">CLV52_2014</name>
</gene>
<dbReference type="InterPro" id="IPR026881">
    <property type="entry name" value="WYL_dom"/>
</dbReference>
<dbReference type="Pfam" id="PF13280">
    <property type="entry name" value="WYL"/>
    <property type="match status" value="1"/>
</dbReference>
<evidence type="ECO:0000313" key="4">
    <source>
        <dbReference type="Proteomes" id="UP000295344"/>
    </source>
</evidence>
<feature type="domain" description="PafC HTH" evidence="2">
    <location>
        <begin position="11"/>
        <end position="133"/>
    </location>
</feature>
<dbReference type="Proteomes" id="UP000295344">
    <property type="component" value="Unassembled WGS sequence"/>
</dbReference>
<evidence type="ECO:0000313" key="3">
    <source>
        <dbReference type="EMBL" id="TDS77075.1"/>
    </source>
</evidence>
<name>A0A4R7FL27_9MICO</name>
<keyword evidence="4" id="KW-1185">Reference proteome</keyword>
<accession>A0A4R7FL27</accession>
<dbReference type="OrthoDB" id="3171994at2"/>
<dbReference type="PANTHER" id="PTHR34580:SF1">
    <property type="entry name" value="PROTEIN PAFC"/>
    <property type="match status" value="1"/>
</dbReference>
<evidence type="ECO:0000259" key="2">
    <source>
        <dbReference type="Pfam" id="PF19187"/>
    </source>
</evidence>
<keyword evidence="3" id="KW-0647">Proteasome</keyword>